<proteinExistence type="predicted"/>
<evidence type="ECO:0000313" key="2">
    <source>
        <dbReference type="Proteomes" id="UP001281147"/>
    </source>
</evidence>
<reference evidence="1" key="1">
    <citation type="submission" date="2023-07" db="EMBL/GenBank/DDBJ databases">
        <title>Black Yeasts Isolated from many extreme environments.</title>
        <authorList>
            <person name="Coleine C."/>
            <person name="Stajich J.E."/>
            <person name="Selbmann L."/>
        </authorList>
    </citation>
    <scope>NUCLEOTIDE SEQUENCE</scope>
    <source>
        <strain evidence="1">CCFEE 5714</strain>
    </source>
</reference>
<dbReference type="Proteomes" id="UP001281147">
    <property type="component" value="Unassembled WGS sequence"/>
</dbReference>
<organism evidence="1 2">
    <name type="scientific">Vermiconidia calcicola</name>
    <dbReference type="NCBI Taxonomy" id="1690605"/>
    <lineage>
        <taxon>Eukaryota</taxon>
        <taxon>Fungi</taxon>
        <taxon>Dikarya</taxon>
        <taxon>Ascomycota</taxon>
        <taxon>Pezizomycotina</taxon>
        <taxon>Dothideomycetes</taxon>
        <taxon>Dothideomycetidae</taxon>
        <taxon>Mycosphaerellales</taxon>
        <taxon>Extremaceae</taxon>
        <taxon>Vermiconidia</taxon>
    </lineage>
</organism>
<feature type="non-terminal residue" evidence="1">
    <location>
        <position position="1"/>
    </location>
</feature>
<sequence length="138" mass="14857">GRVQREPIGTTDEHPWRTAAGAWLETKDLTPGTELVSADGDRAIVITVLKTDRIEPTYNFEVEGFHTYFVGESGVWVHNACPVPQLAGHVLDRMAQRGVVNAAIARGQRYFDPKNGSVVHVLAGAMHGGRDLGVAVGA</sequence>
<name>A0ACC3M9F3_9PEZI</name>
<protein>
    <submittedName>
        <fullName evidence="1">Uncharacterized protein</fullName>
    </submittedName>
</protein>
<evidence type="ECO:0000313" key="1">
    <source>
        <dbReference type="EMBL" id="KAK3672599.1"/>
    </source>
</evidence>
<keyword evidence="2" id="KW-1185">Reference proteome</keyword>
<feature type="non-terminal residue" evidence="1">
    <location>
        <position position="138"/>
    </location>
</feature>
<dbReference type="EMBL" id="JAUTXU010001119">
    <property type="protein sequence ID" value="KAK3672599.1"/>
    <property type="molecule type" value="Genomic_DNA"/>
</dbReference>
<accession>A0ACC3M9F3</accession>
<gene>
    <name evidence="1" type="ORF">LTR37_021576</name>
</gene>
<comment type="caution">
    <text evidence="1">The sequence shown here is derived from an EMBL/GenBank/DDBJ whole genome shotgun (WGS) entry which is preliminary data.</text>
</comment>